<feature type="compositionally biased region" description="Basic residues" evidence="17">
    <location>
        <begin position="340"/>
        <end position="350"/>
    </location>
</feature>
<comment type="similarity">
    <text evidence="3">Belongs to the DEAD box helicase family. DEAH subfamily. FANCM sub-subfamily.</text>
</comment>
<dbReference type="InterPro" id="IPR049176">
    <property type="entry name" value="COG5_N"/>
</dbReference>
<feature type="compositionally biased region" description="Basic residues" evidence="17">
    <location>
        <begin position="308"/>
        <end position="319"/>
    </location>
</feature>
<evidence type="ECO:0000256" key="5">
    <source>
        <dbReference type="ARBA" id="ARBA00012551"/>
    </source>
</evidence>
<dbReference type="CDD" id="cd18033">
    <property type="entry name" value="DEXDc_FANCM"/>
    <property type="match status" value="1"/>
</dbReference>
<comment type="function">
    <text evidence="1">ATP-dependent DNA helicase involved in DNA damage repair by homologous recombination and in genome maintenance. Capable of unwinding D-loops. Plays a role in limiting crossover recombinants during mitotic DNA double-strand break (DSB) repair. Component of a FANCM-MHF complex which promotes gene conversion at blocked replication forks, probably by reversal of the stalled fork.</text>
</comment>
<evidence type="ECO:0000256" key="12">
    <source>
        <dbReference type="ARBA" id="ARBA00022840"/>
    </source>
</evidence>
<evidence type="ECO:0000256" key="15">
    <source>
        <dbReference type="ARBA" id="ARBA00033042"/>
    </source>
</evidence>
<evidence type="ECO:0000256" key="10">
    <source>
        <dbReference type="ARBA" id="ARBA00022801"/>
    </source>
</evidence>
<evidence type="ECO:0000256" key="9">
    <source>
        <dbReference type="ARBA" id="ARBA00022763"/>
    </source>
</evidence>
<dbReference type="Pfam" id="PF10392">
    <property type="entry name" value="COG5_N"/>
    <property type="match status" value="1"/>
</dbReference>
<accession>A0A9P8GCY3</accession>
<dbReference type="Gene3D" id="3.40.50.300">
    <property type="entry name" value="P-loop containing nucleotide triphosphate hydrolases"/>
    <property type="match status" value="2"/>
</dbReference>
<dbReference type="PANTHER" id="PTHR14025">
    <property type="entry name" value="FANCONI ANEMIA GROUP M FANCM FAMILY MEMBER"/>
    <property type="match status" value="1"/>
</dbReference>
<keyword evidence="14" id="KW-0539">Nucleus</keyword>
<dbReference type="PANTHER" id="PTHR14025:SF20">
    <property type="entry name" value="FANCONI ANEMIA GROUP M PROTEIN"/>
    <property type="match status" value="1"/>
</dbReference>
<dbReference type="OrthoDB" id="164902at2759"/>
<feature type="compositionally biased region" description="Acidic residues" evidence="17">
    <location>
        <begin position="1607"/>
        <end position="1616"/>
    </location>
</feature>
<feature type="compositionally biased region" description="Polar residues" evidence="17">
    <location>
        <begin position="213"/>
        <end position="223"/>
    </location>
</feature>
<feature type="non-terminal residue" evidence="20">
    <location>
        <position position="1"/>
    </location>
</feature>
<dbReference type="SUPFAM" id="SSF52540">
    <property type="entry name" value="P-loop containing nucleoside triphosphate hydrolases"/>
    <property type="match status" value="1"/>
</dbReference>
<dbReference type="SMART" id="SM00487">
    <property type="entry name" value="DEXDc"/>
    <property type="match status" value="1"/>
</dbReference>
<dbReference type="GO" id="GO:0009378">
    <property type="term" value="F:four-way junction helicase activity"/>
    <property type="evidence" value="ECO:0007669"/>
    <property type="project" value="TreeGrafter"/>
</dbReference>
<feature type="compositionally biased region" description="Pro residues" evidence="17">
    <location>
        <begin position="554"/>
        <end position="574"/>
    </location>
</feature>
<evidence type="ECO:0000259" key="19">
    <source>
        <dbReference type="PROSITE" id="PS51194"/>
    </source>
</evidence>
<feature type="compositionally biased region" description="Basic and acidic residues" evidence="17">
    <location>
        <begin position="542"/>
        <end position="552"/>
    </location>
</feature>
<feature type="domain" description="Helicase C-terminal" evidence="19">
    <location>
        <begin position="1082"/>
        <end position="1250"/>
    </location>
</feature>
<dbReference type="PROSITE" id="PS51194">
    <property type="entry name" value="HELICASE_CTER"/>
    <property type="match status" value="1"/>
</dbReference>
<dbReference type="EMBL" id="JAHFYH010000053">
    <property type="protein sequence ID" value="KAH0217768.1"/>
    <property type="molecule type" value="Genomic_DNA"/>
</dbReference>
<dbReference type="Pfam" id="PF00271">
    <property type="entry name" value="Helicase_C"/>
    <property type="match status" value="1"/>
</dbReference>
<reference evidence="20" key="1">
    <citation type="journal article" date="2021" name="J Fungi (Basel)">
        <title>Virulence traits and population genomics of the black yeast Aureobasidium melanogenum.</title>
        <authorList>
            <person name="Cernosa A."/>
            <person name="Sun X."/>
            <person name="Gostincar C."/>
            <person name="Fang C."/>
            <person name="Gunde-Cimerman N."/>
            <person name="Song Z."/>
        </authorList>
    </citation>
    <scope>NUCLEOTIDE SEQUENCE</scope>
    <source>
        <strain evidence="20">EXF-8016</strain>
    </source>
</reference>
<feature type="region of interest" description="Disordered" evidence="17">
    <location>
        <begin position="541"/>
        <end position="579"/>
    </location>
</feature>
<feature type="region of interest" description="Disordered" evidence="17">
    <location>
        <begin position="1273"/>
        <end position="1301"/>
    </location>
</feature>
<dbReference type="InterPro" id="IPR039686">
    <property type="entry name" value="FANCM/Mph1-like_ID"/>
</dbReference>
<feature type="compositionally biased region" description="Basic residues" evidence="17">
    <location>
        <begin position="1508"/>
        <end position="1518"/>
    </location>
</feature>
<dbReference type="GO" id="GO:0036297">
    <property type="term" value="P:interstrand cross-link repair"/>
    <property type="evidence" value="ECO:0007669"/>
    <property type="project" value="TreeGrafter"/>
</dbReference>
<evidence type="ECO:0000259" key="18">
    <source>
        <dbReference type="PROSITE" id="PS51192"/>
    </source>
</evidence>
<comment type="caution">
    <text evidence="20">The sequence shown here is derived from an EMBL/GenBank/DDBJ whole genome shotgun (WGS) entry which is preliminary data.</text>
</comment>
<feature type="compositionally biased region" description="Pro residues" evidence="17">
    <location>
        <begin position="1496"/>
        <end position="1505"/>
    </location>
</feature>
<evidence type="ECO:0000256" key="3">
    <source>
        <dbReference type="ARBA" id="ARBA00009889"/>
    </source>
</evidence>
<evidence type="ECO:0000256" key="13">
    <source>
        <dbReference type="ARBA" id="ARBA00023204"/>
    </source>
</evidence>
<feature type="compositionally biased region" description="Acidic residues" evidence="17">
    <location>
        <begin position="1560"/>
        <end position="1572"/>
    </location>
</feature>
<evidence type="ECO:0000256" key="1">
    <source>
        <dbReference type="ARBA" id="ARBA00003813"/>
    </source>
</evidence>
<sequence length="1661" mass="182593">MADTDAEASYIDYEAFASPDFHAPSFANTLVLSTNDANDTSLDLSTPLSRVLFDVQEVDTHIDSLTTSSALPLLKHTSTRAKASTHVLDTLESQVQGLQQAYTRLHQDVVERYEQAEQVRLAADRLATTLRLARAVARCLQIGRTLEGSIADIDKPREGYRTLAPAARLVLSLRQALSPDDIAEARLLARVNVITILRTELLDPSERSLLAKAQQSVQSNSIMDSDDDGGIGRRAGDEDIQDDDFDSSPRPAKRRRTTVTPATKAKKQPTTRKTAATKKPATKRKIVNEDSIVNDEEDAFDPPIVAPKPKRKPRISKKASIKDDESLLGDSDDTIGRSAARSKRKSRKRASTGSGPEDVDEDDQKAVKPKHRIHVPTMVDLLTDTFADEEPPESSAPWSIRGPIWKKDVLAPKQPSMLPTPARQPSLLKSTLNHSALKHNDAAQNRTTPVRNPPAAVISVSARQSVASESRPQDLAAMTPKTHSDAWGDLSDDIDPELLLGLVADQPQQINNVPKAQPFLEESSDDDFDTEDLIMLDANALRVEDGVPDKSPTRSPPPARTNPTKPPSPPPTTSPPVVDSADELYRSLTRSPPPAKLAVTKPLTSLRKTAPVPQTTAPQIVDFADELADLPSDAFDSDDQTPAKNLGGPICISSSPPKIAAAAPKPNLAPPRGGLVQKTLFGGTVVPMGSATQANKRHAWPLATQREPPTHHKLNEEATQTWVYPTNLGTTRDYQFNIVSRGLFHNLLVALPTGLGKTFIAATIMLNWFRWTESAQIVFVAPTKPLVAQQVDACFNIVGIPRSQTVMLTGETSPGLRAEEWKTKRVFFMTPQTIINDLKTGLCDPKRLVLIVVDEAHRATGNYAYVEVIKFVRRFNTSFRVLALTATPGSDVPAVQQVIDGLDISRCEIRTETSLDIRQYVHSRDIDVIKFDYSEEQQIIMELAGNAIRPVLLKLASQNAYWNKDPMKLTAFGCTEARRKWFATDAGKKAPQPVKGMVNSIFTVLGSLGHAISMLRFHGITPFYNGMVEFRNKVDGGELKGKYGAQIRDDENFTKMMNMMLTWTRNPEFLGHPKLEHLRTVVLNHFLDAEEKAAVPGGQPSSTKIMIFAAYRDSAEEIVRVLNRNQPMIRPHVFVGQADSKNSEGMNQKRQLEVIKQFKEGKYNTLVATSIGEEGLDIGEVDLIVCYDASASPIRMLQRMGRTGRKRRGNIVLLLMNEKEVPDFEKAKDNYEKMQGMIASGKDFTFHDDRSPRILPRETQPTVDKRVVEIPVENSQADLPEPKRRGRAPKAPPKKFHMPDNVRTGFVAAGKMDDEDAEGLVPRGKAKGKKATAASVKKMFRPPPGIEAVSIPSLDEVCLNKICERELDRKYKYVQGTNDHALTVGLPRLDRFSSSFPGPTKYITHGRSAQAASGLMKRLSRINDGVVQSFKDNFHQSDLEGDLSEMLGDPTVVEMSDSELPVATTAKARKAPAKPRAPRVPKVSKEPKAPKAPKAPKVPKPPPVAKTPKPRGRPKKQAARQNSSDMEGSSSSPEPTPAHLRIGTQGIDLGSADTSGEEGHDQEDEADSELDDFVVGSDAPIEFASSSQPHIHKPPKQNRLNLFTQDDIAEESDESLPDFGPSSMPDEVVEVPSDGNEGEDVAPVRKKQGRRRQVVDDDSDE</sequence>
<comment type="subunit">
    <text evidence="4">Interacts with the MHF histone-fold complex to form the FANCM-MHF complex.</text>
</comment>
<evidence type="ECO:0000256" key="17">
    <source>
        <dbReference type="SAM" id="MobiDB-lite"/>
    </source>
</evidence>
<dbReference type="GO" id="GO:0043138">
    <property type="term" value="F:3'-5' DNA helicase activity"/>
    <property type="evidence" value="ECO:0007669"/>
    <property type="project" value="InterPro"/>
</dbReference>
<dbReference type="InterPro" id="IPR027417">
    <property type="entry name" value="P-loop_NTPase"/>
</dbReference>
<keyword evidence="10 20" id="KW-0378">Hydrolase</keyword>
<gene>
    <name evidence="20" type="ORF">KCV03_g6894</name>
</gene>
<dbReference type="InterPro" id="IPR001650">
    <property type="entry name" value="Helicase_C-like"/>
</dbReference>
<dbReference type="InterPro" id="IPR044749">
    <property type="entry name" value="FANCM_DEXDc"/>
</dbReference>
<evidence type="ECO:0000313" key="21">
    <source>
        <dbReference type="Proteomes" id="UP000767238"/>
    </source>
</evidence>
<name>A0A9P8GCY3_AURME</name>
<evidence type="ECO:0000256" key="4">
    <source>
        <dbReference type="ARBA" id="ARBA00011390"/>
    </source>
</evidence>
<dbReference type="Proteomes" id="UP000767238">
    <property type="component" value="Unassembled WGS sequence"/>
</dbReference>
<dbReference type="GO" id="GO:0005634">
    <property type="term" value="C:nucleus"/>
    <property type="evidence" value="ECO:0007669"/>
    <property type="project" value="UniProtKB-SubCell"/>
</dbReference>
<dbReference type="PROSITE" id="PS51192">
    <property type="entry name" value="HELICASE_ATP_BIND_1"/>
    <property type="match status" value="1"/>
</dbReference>
<keyword evidence="13" id="KW-0234">DNA repair</keyword>
<evidence type="ECO:0000256" key="6">
    <source>
        <dbReference type="ARBA" id="ARBA00020045"/>
    </source>
</evidence>
<evidence type="ECO:0000256" key="14">
    <source>
        <dbReference type="ARBA" id="ARBA00023242"/>
    </source>
</evidence>
<feature type="region of interest" description="Disordered" evidence="17">
    <location>
        <begin position="1455"/>
        <end position="1661"/>
    </location>
</feature>
<dbReference type="InterPro" id="IPR006935">
    <property type="entry name" value="Helicase/UvrB_N"/>
</dbReference>
<dbReference type="CDD" id="cd12091">
    <property type="entry name" value="FANCM_ID"/>
    <property type="match status" value="1"/>
</dbReference>
<organism evidence="20 21">
    <name type="scientific">Aureobasidium melanogenum</name>
    <name type="common">Aureobasidium pullulans var. melanogenum</name>
    <dbReference type="NCBI Taxonomy" id="46634"/>
    <lineage>
        <taxon>Eukaryota</taxon>
        <taxon>Fungi</taxon>
        <taxon>Dikarya</taxon>
        <taxon>Ascomycota</taxon>
        <taxon>Pezizomycotina</taxon>
        <taxon>Dothideomycetes</taxon>
        <taxon>Dothideomycetidae</taxon>
        <taxon>Dothideales</taxon>
        <taxon>Saccotheciaceae</taxon>
        <taxon>Aureobasidium</taxon>
    </lineage>
</organism>
<dbReference type="Pfam" id="PF04851">
    <property type="entry name" value="ResIII"/>
    <property type="match status" value="1"/>
</dbReference>
<keyword evidence="11" id="KW-0347">Helicase</keyword>
<dbReference type="InterPro" id="IPR014001">
    <property type="entry name" value="Helicase_ATP-bd"/>
</dbReference>
<dbReference type="GO" id="GO:0016787">
    <property type="term" value="F:hydrolase activity"/>
    <property type="evidence" value="ECO:0007669"/>
    <property type="project" value="UniProtKB-KW"/>
</dbReference>
<feature type="compositionally biased region" description="Basic residues" evidence="17">
    <location>
        <begin position="1467"/>
        <end position="1479"/>
    </location>
</feature>
<evidence type="ECO:0000256" key="7">
    <source>
        <dbReference type="ARBA" id="ARBA00021225"/>
    </source>
</evidence>
<feature type="region of interest" description="Disordered" evidence="17">
    <location>
        <begin position="463"/>
        <end position="486"/>
    </location>
</feature>
<evidence type="ECO:0000256" key="11">
    <source>
        <dbReference type="ARBA" id="ARBA00022806"/>
    </source>
</evidence>
<comment type="catalytic activity">
    <reaction evidence="16">
        <text>ATP + H2O = ADP + phosphate + H(+)</text>
        <dbReference type="Rhea" id="RHEA:13065"/>
        <dbReference type="ChEBI" id="CHEBI:15377"/>
        <dbReference type="ChEBI" id="CHEBI:15378"/>
        <dbReference type="ChEBI" id="CHEBI:30616"/>
        <dbReference type="ChEBI" id="CHEBI:43474"/>
        <dbReference type="ChEBI" id="CHEBI:456216"/>
        <dbReference type="EC" id="3.6.4.12"/>
    </reaction>
</comment>
<proteinExistence type="inferred from homology"/>
<feature type="domain" description="Helicase ATP-binding" evidence="18">
    <location>
        <begin position="738"/>
        <end position="906"/>
    </location>
</feature>
<keyword evidence="8" id="KW-0547">Nucleotide-binding</keyword>
<feature type="region of interest" description="Disordered" evidence="17">
    <location>
        <begin position="212"/>
        <end position="374"/>
    </location>
</feature>
<keyword evidence="9" id="KW-0227">DNA damage</keyword>
<feature type="compositionally biased region" description="Basic residues" evidence="17">
    <location>
        <begin position="1284"/>
        <end position="1296"/>
    </location>
</feature>
<evidence type="ECO:0000256" key="16">
    <source>
        <dbReference type="ARBA" id="ARBA00047995"/>
    </source>
</evidence>
<dbReference type="GO" id="GO:0000400">
    <property type="term" value="F:four-way junction DNA binding"/>
    <property type="evidence" value="ECO:0007669"/>
    <property type="project" value="TreeGrafter"/>
</dbReference>
<evidence type="ECO:0000256" key="2">
    <source>
        <dbReference type="ARBA" id="ARBA00004123"/>
    </source>
</evidence>
<evidence type="ECO:0000313" key="20">
    <source>
        <dbReference type="EMBL" id="KAH0217768.1"/>
    </source>
</evidence>
<dbReference type="EC" id="3.6.4.12" evidence="5"/>
<evidence type="ECO:0000256" key="8">
    <source>
        <dbReference type="ARBA" id="ARBA00022741"/>
    </source>
</evidence>
<dbReference type="GO" id="GO:0045003">
    <property type="term" value="P:double-strand break repair via synthesis-dependent strand annealing"/>
    <property type="evidence" value="ECO:0007669"/>
    <property type="project" value="TreeGrafter"/>
</dbReference>
<comment type="subcellular location">
    <subcellularLocation>
        <location evidence="2">Nucleus</location>
    </subcellularLocation>
</comment>
<dbReference type="SMART" id="SM00490">
    <property type="entry name" value="HELICc"/>
    <property type="match status" value="1"/>
</dbReference>
<protein>
    <recommendedName>
        <fullName evidence="7">ATP-dependent DNA helicase MPH1</fullName>
        <ecNumber evidence="5">3.6.4.12</ecNumber>
    </recommendedName>
    <alternativeName>
        <fullName evidence="6">ATP-dependent DNA helicase mph1</fullName>
    </alternativeName>
    <alternativeName>
        <fullName evidence="15">FANCM-like protein 1</fullName>
    </alternativeName>
</protein>
<dbReference type="CDD" id="cd18801">
    <property type="entry name" value="SF2_C_FANCM_Hef"/>
    <property type="match status" value="1"/>
</dbReference>
<reference evidence="20" key="2">
    <citation type="submission" date="2021-08" db="EMBL/GenBank/DDBJ databases">
        <authorList>
            <person name="Gostincar C."/>
            <person name="Sun X."/>
            <person name="Song Z."/>
            <person name="Gunde-Cimerman N."/>
        </authorList>
    </citation>
    <scope>NUCLEOTIDE SEQUENCE</scope>
    <source>
        <strain evidence="20">EXF-8016</strain>
    </source>
</reference>
<feature type="compositionally biased region" description="Low complexity" evidence="17">
    <location>
        <begin position="1523"/>
        <end position="1532"/>
    </location>
</feature>
<dbReference type="FunFam" id="3.40.50.300:FF:000861">
    <property type="entry name" value="Fanconi anemia, complementation group M"/>
    <property type="match status" value="1"/>
</dbReference>
<dbReference type="GO" id="GO:0005524">
    <property type="term" value="F:ATP binding"/>
    <property type="evidence" value="ECO:0007669"/>
    <property type="project" value="UniProtKB-KW"/>
</dbReference>
<keyword evidence="12" id="KW-0067">ATP-binding</keyword>